<proteinExistence type="predicted"/>
<dbReference type="InterPro" id="IPR013166">
    <property type="entry name" value="Citrate_lyase_ligase_C"/>
</dbReference>
<dbReference type="SMART" id="SM00764">
    <property type="entry name" value="Citrate_ly_lig"/>
    <property type="match status" value="1"/>
</dbReference>
<sequence length="338" mass="38639">MFELRRIWIKRDVKMRDAWRTLLVQAKLYPDEDVDYTVGIFLNDTLVATGSYQGTILKCLVVCSRYQSENLLTKIVVHLLNELQAKGINHTFVYTKPENGAIFHSLGFSEILMTDAVLFMEIGTPNFATYLQWLSEQRQSREASAIVMNANPFTKGHLFLVEQAAKLSEQVYVFVLSENQSTFSFADRLAMVRAGVAEFANVTVVPTENYLVSSLTFPTYFLKDQAPLELAKIQARVDATLFKEKIAPVLGITKRFVGEEPYSKVTEVYNQAMKEVFAGEIELYVFSRLTIKGEIVSATKVRQALKENNQVLLKQLLPQSSYEYLEKNYNYRGELVWK</sequence>
<comment type="caution">
    <text evidence="5">The sequence shown here is derived from an EMBL/GenBank/DDBJ whole genome shotgun (WGS) entry which is preliminary data.</text>
</comment>
<dbReference type="InterPro" id="IPR014729">
    <property type="entry name" value="Rossmann-like_a/b/a_fold"/>
</dbReference>
<dbReference type="Gene3D" id="3.40.50.620">
    <property type="entry name" value="HUPs"/>
    <property type="match status" value="1"/>
</dbReference>
<feature type="domain" description="Citrate lyase ligase C-terminal" evidence="4">
    <location>
        <begin position="143"/>
        <end position="325"/>
    </location>
</feature>
<dbReference type="SUPFAM" id="SSF55729">
    <property type="entry name" value="Acyl-CoA N-acyltransferases (Nat)"/>
    <property type="match status" value="1"/>
</dbReference>
<dbReference type="Proteomes" id="UP001597427">
    <property type="component" value="Unassembled WGS sequence"/>
</dbReference>
<comment type="catalytic activity">
    <reaction evidence="3">
        <text>holo-[citrate lyase ACP] + acetate + ATP = acetyl-[citrate lyase ACP] + AMP + diphosphate</text>
        <dbReference type="Rhea" id="RHEA:23788"/>
        <dbReference type="Rhea" id="RHEA-COMP:10158"/>
        <dbReference type="Rhea" id="RHEA-COMP:13710"/>
        <dbReference type="ChEBI" id="CHEBI:30089"/>
        <dbReference type="ChEBI" id="CHEBI:30616"/>
        <dbReference type="ChEBI" id="CHEBI:33019"/>
        <dbReference type="ChEBI" id="CHEBI:82683"/>
        <dbReference type="ChEBI" id="CHEBI:137976"/>
        <dbReference type="ChEBI" id="CHEBI:456215"/>
        <dbReference type="EC" id="6.2.1.22"/>
    </reaction>
</comment>
<keyword evidence="3 5" id="KW-0436">Ligase</keyword>
<evidence type="ECO:0000313" key="6">
    <source>
        <dbReference type="Proteomes" id="UP001597427"/>
    </source>
</evidence>
<dbReference type="InterPro" id="IPR005216">
    <property type="entry name" value="Citrate_lyase_ligase"/>
</dbReference>
<keyword evidence="1 3" id="KW-0547">Nucleotide-binding</keyword>
<evidence type="ECO:0000256" key="3">
    <source>
        <dbReference type="PIRNR" id="PIRNR005751"/>
    </source>
</evidence>
<protein>
    <recommendedName>
        <fullName evidence="3">[Citrate [pro-3S]-lyase] ligase</fullName>
        <ecNumber evidence="3">6.2.1.22</ecNumber>
    </recommendedName>
</protein>
<evidence type="ECO:0000259" key="4">
    <source>
        <dbReference type="SMART" id="SM00764"/>
    </source>
</evidence>
<accession>A0ABW5TGY1</accession>
<evidence type="ECO:0000256" key="2">
    <source>
        <dbReference type="ARBA" id="ARBA00022840"/>
    </source>
</evidence>
<dbReference type="NCBIfam" id="TIGR00125">
    <property type="entry name" value="cyt_tran_rel"/>
    <property type="match status" value="1"/>
</dbReference>
<name>A0ABW5TGY1_9ENTE</name>
<evidence type="ECO:0000256" key="1">
    <source>
        <dbReference type="ARBA" id="ARBA00022741"/>
    </source>
</evidence>
<keyword evidence="2 3" id="KW-0067">ATP-binding</keyword>
<gene>
    <name evidence="5" type="primary">citC</name>
    <name evidence="5" type="ORF">ACFSR0_02730</name>
</gene>
<dbReference type="InterPro" id="IPR004821">
    <property type="entry name" value="Cyt_trans-like"/>
</dbReference>
<dbReference type="NCBIfam" id="TIGR00124">
    <property type="entry name" value="cit_ly_ligase"/>
    <property type="match status" value="1"/>
</dbReference>
<reference evidence="6" key="1">
    <citation type="journal article" date="2019" name="Int. J. Syst. Evol. Microbiol.">
        <title>The Global Catalogue of Microorganisms (GCM) 10K type strain sequencing project: providing services to taxonomists for standard genome sequencing and annotation.</title>
        <authorList>
            <consortium name="The Broad Institute Genomics Platform"/>
            <consortium name="The Broad Institute Genome Sequencing Center for Infectious Disease"/>
            <person name="Wu L."/>
            <person name="Ma J."/>
        </authorList>
    </citation>
    <scope>NUCLEOTIDE SEQUENCE [LARGE SCALE GENOMIC DNA]</scope>
    <source>
        <strain evidence="6">TISTR 932</strain>
    </source>
</reference>
<keyword evidence="6" id="KW-1185">Reference proteome</keyword>
<dbReference type="RefSeq" id="WP_379979668.1">
    <property type="nucleotide sequence ID" value="NZ_JBHUMO010000013.1"/>
</dbReference>
<comment type="function">
    <text evidence="3">Acetylation of prosthetic group (2-(5''-phosphoribosyl)-3'-dephosphocoenzyme-A) of the gamma subunit of citrate lyase.</text>
</comment>
<dbReference type="EMBL" id="JBHUMO010000013">
    <property type="protein sequence ID" value="MFD2728353.1"/>
    <property type="molecule type" value="Genomic_DNA"/>
</dbReference>
<dbReference type="PIRSF" id="PIRSF005751">
    <property type="entry name" value="Acet_citr_lig"/>
    <property type="match status" value="1"/>
</dbReference>
<dbReference type="Pfam" id="PF08218">
    <property type="entry name" value="Citrate_ly_lig"/>
    <property type="match status" value="1"/>
</dbReference>
<evidence type="ECO:0000313" key="5">
    <source>
        <dbReference type="EMBL" id="MFD2728353.1"/>
    </source>
</evidence>
<dbReference type="GO" id="GO:0008771">
    <property type="term" value="F:[citrate (pro-3S)-lyase] ligase activity"/>
    <property type="evidence" value="ECO:0007669"/>
    <property type="project" value="UniProtKB-EC"/>
</dbReference>
<dbReference type="SUPFAM" id="SSF52374">
    <property type="entry name" value="Nucleotidylyl transferase"/>
    <property type="match status" value="1"/>
</dbReference>
<dbReference type="PANTHER" id="PTHR40599">
    <property type="entry name" value="[CITRATE [PRO-3S]-LYASE] LIGASE"/>
    <property type="match status" value="1"/>
</dbReference>
<dbReference type="InterPro" id="IPR016181">
    <property type="entry name" value="Acyl_CoA_acyltransferase"/>
</dbReference>
<dbReference type="PANTHER" id="PTHR40599:SF1">
    <property type="entry name" value="[CITRATE [PRO-3S]-LYASE] LIGASE"/>
    <property type="match status" value="1"/>
</dbReference>
<dbReference type="EC" id="6.2.1.22" evidence="3"/>
<organism evidence="5 6">
    <name type="scientific">Enterococcus camelliae</name>
    <dbReference type="NCBI Taxonomy" id="453959"/>
    <lineage>
        <taxon>Bacteria</taxon>
        <taxon>Bacillati</taxon>
        <taxon>Bacillota</taxon>
        <taxon>Bacilli</taxon>
        <taxon>Lactobacillales</taxon>
        <taxon>Enterococcaceae</taxon>
        <taxon>Enterococcus</taxon>
    </lineage>
</organism>